<protein>
    <submittedName>
        <fullName evidence="1">Uncharacterized protein</fullName>
    </submittedName>
</protein>
<name>A0A6C0K549_9ZZZZ</name>
<proteinExistence type="predicted"/>
<evidence type="ECO:0000313" key="1">
    <source>
        <dbReference type="EMBL" id="QHU12573.1"/>
    </source>
</evidence>
<dbReference type="EMBL" id="MN740808">
    <property type="protein sequence ID" value="QHU12573.1"/>
    <property type="molecule type" value="Genomic_DNA"/>
</dbReference>
<accession>A0A6C0K549</accession>
<reference evidence="1" key="1">
    <citation type="journal article" date="2020" name="Nature">
        <title>Giant virus diversity and host interactions through global metagenomics.</title>
        <authorList>
            <person name="Schulz F."/>
            <person name="Roux S."/>
            <person name="Paez-Espino D."/>
            <person name="Jungbluth S."/>
            <person name="Walsh D.A."/>
            <person name="Denef V.J."/>
            <person name="McMahon K.D."/>
            <person name="Konstantinidis K.T."/>
            <person name="Eloe-Fadrosh E.A."/>
            <person name="Kyrpides N.C."/>
            <person name="Woyke T."/>
        </authorList>
    </citation>
    <scope>NUCLEOTIDE SEQUENCE</scope>
    <source>
        <strain evidence="1">GVMAG-S-1101172-89</strain>
    </source>
</reference>
<organism evidence="1">
    <name type="scientific">viral metagenome</name>
    <dbReference type="NCBI Taxonomy" id="1070528"/>
    <lineage>
        <taxon>unclassified sequences</taxon>
        <taxon>metagenomes</taxon>
        <taxon>organismal metagenomes</taxon>
    </lineage>
</organism>
<dbReference type="AlphaFoldDB" id="A0A6C0K549"/>
<sequence length="73" mass="8080">MTPFQRSFPTNDKITSTRIYVRTTATKSAYALRLFSALPVSRNPSTAARAAPPTRLGISTGYIIFFLESAFSF</sequence>